<reference evidence="1 2" key="1">
    <citation type="submission" date="2015-03" db="EMBL/GenBank/DDBJ databases">
        <title>Genome sequence of Kiloniella sp. P1-1, isolated from the gut microflora of Pacific white shrimp, Penaeus vannamei.</title>
        <authorList>
            <person name="Shao Z."/>
            <person name="Wang L."/>
            <person name="Li X."/>
        </authorList>
    </citation>
    <scope>NUCLEOTIDE SEQUENCE [LARGE SCALE GENOMIC DNA]</scope>
    <source>
        <strain evidence="1 2">P1-1</strain>
    </source>
</reference>
<gene>
    <name evidence="1" type="ORF">WH95_19820</name>
</gene>
<organism evidence="1 2">
    <name type="scientific">Kiloniella litopenaei</name>
    <dbReference type="NCBI Taxonomy" id="1549748"/>
    <lineage>
        <taxon>Bacteria</taxon>
        <taxon>Pseudomonadati</taxon>
        <taxon>Pseudomonadota</taxon>
        <taxon>Alphaproteobacteria</taxon>
        <taxon>Rhodospirillales</taxon>
        <taxon>Kiloniellaceae</taxon>
        <taxon>Kiloniella</taxon>
    </lineage>
</organism>
<accession>A0A0M2R5C6</accession>
<dbReference type="EMBL" id="LANI01000041">
    <property type="protein sequence ID" value="KKJ75170.1"/>
    <property type="molecule type" value="Genomic_DNA"/>
</dbReference>
<protein>
    <submittedName>
        <fullName evidence="1">Uncharacterized protein</fullName>
    </submittedName>
</protein>
<comment type="caution">
    <text evidence="1">The sequence shown here is derived from an EMBL/GenBank/DDBJ whole genome shotgun (WGS) entry which is preliminary data.</text>
</comment>
<evidence type="ECO:0000313" key="2">
    <source>
        <dbReference type="Proteomes" id="UP000034491"/>
    </source>
</evidence>
<sequence>MDYWTLGALSDCDQVLSVCCAVCGHKNHIDPDVLLEHPKYTPFMYVYDIKSRIKCCKCGSKESSVFAQDRQYLGCWNPDPEKWEQADIDHLREDAA</sequence>
<proteinExistence type="predicted"/>
<dbReference type="STRING" id="1549748.WH95_19820"/>
<dbReference type="Proteomes" id="UP000034491">
    <property type="component" value="Unassembled WGS sequence"/>
</dbReference>
<dbReference type="AlphaFoldDB" id="A0A0M2R5C6"/>
<keyword evidence="2" id="KW-1185">Reference proteome</keyword>
<name>A0A0M2R5C6_9PROT</name>
<evidence type="ECO:0000313" key="1">
    <source>
        <dbReference type="EMBL" id="KKJ75170.1"/>
    </source>
</evidence>